<dbReference type="InterPro" id="IPR013785">
    <property type="entry name" value="Aldolase_TIM"/>
</dbReference>
<dbReference type="Gene3D" id="3.20.20.70">
    <property type="entry name" value="Aldolase class I"/>
    <property type="match status" value="1"/>
</dbReference>
<reference evidence="1 2" key="1">
    <citation type="journal article" date="2016" name="Nat. Commun.">
        <title>Thousands of microbial genomes shed light on interconnected biogeochemical processes in an aquifer system.</title>
        <authorList>
            <person name="Anantharaman K."/>
            <person name="Brown C.T."/>
            <person name="Hug L.A."/>
            <person name="Sharon I."/>
            <person name="Castelle C.J."/>
            <person name="Probst A.J."/>
            <person name="Thomas B.C."/>
            <person name="Singh A."/>
            <person name="Wilkins M.J."/>
            <person name="Karaoz U."/>
            <person name="Brodie E.L."/>
            <person name="Williams K.H."/>
            <person name="Hubbard S.S."/>
            <person name="Banfield J.F."/>
        </authorList>
    </citation>
    <scope>NUCLEOTIDE SEQUENCE [LARGE SCALE GENOMIC DNA]</scope>
</reference>
<proteinExistence type="predicted"/>
<evidence type="ECO:0000313" key="2">
    <source>
        <dbReference type="Proteomes" id="UP000177309"/>
    </source>
</evidence>
<dbReference type="EMBL" id="MEUI01000047">
    <property type="protein sequence ID" value="OGC32706.1"/>
    <property type="molecule type" value="Genomic_DNA"/>
</dbReference>
<protein>
    <recommendedName>
        <fullName evidence="3">Radical SAM core domain-containing protein</fullName>
    </recommendedName>
</protein>
<dbReference type="CDD" id="cd21109">
    <property type="entry name" value="SPASM"/>
    <property type="match status" value="1"/>
</dbReference>
<gene>
    <name evidence="1" type="ORF">A2462_04095</name>
</gene>
<dbReference type="PANTHER" id="PTHR11228">
    <property type="entry name" value="RADICAL SAM DOMAIN PROTEIN"/>
    <property type="match status" value="1"/>
</dbReference>
<accession>A0A1F4TJ35</accession>
<dbReference type="AlphaFoldDB" id="A0A1F4TJ35"/>
<evidence type="ECO:0000313" key="1">
    <source>
        <dbReference type="EMBL" id="OGC32706.1"/>
    </source>
</evidence>
<dbReference type="SUPFAM" id="SSF102114">
    <property type="entry name" value="Radical SAM enzymes"/>
    <property type="match status" value="1"/>
</dbReference>
<dbReference type="InterPro" id="IPR058240">
    <property type="entry name" value="rSAM_sf"/>
</dbReference>
<comment type="caution">
    <text evidence="1">The sequence shown here is derived from an EMBL/GenBank/DDBJ whole genome shotgun (WGS) entry which is preliminary data.</text>
</comment>
<dbReference type="PANTHER" id="PTHR11228:SF7">
    <property type="entry name" value="PQQA PEPTIDE CYCLASE"/>
    <property type="match status" value="1"/>
</dbReference>
<sequence length="262" mass="28752">MGQVNQLHIKSLHIEGGETFEREGLSQIVQRATKPKNITIFTNGTVPYCSEFDALKAIKSLFFSIDGSTQDIHGLQRGTNLGEVLENLQGYRLAGFPVCIRTTLTRHNVNDMQSMVELAVQQGASVIRFGEFMPVGRGKCIGGELALREEEVEQVITNFREAFALFHDKIIIRVSLRSDVRELTSDLGVPAQFIPCFAGRAAFAIHHTGDVSTCSESYSLRFVGNVAETDLFTLLARPNGGSGKGCGHGHTIISSDYVINFE</sequence>
<organism evidence="1 2">
    <name type="scientific">candidate division WOR-1 bacterium RIFOXYC2_FULL_41_25</name>
    <dbReference type="NCBI Taxonomy" id="1802586"/>
    <lineage>
        <taxon>Bacteria</taxon>
        <taxon>Bacillati</taxon>
        <taxon>Saganbacteria</taxon>
    </lineage>
</organism>
<evidence type="ECO:0008006" key="3">
    <source>
        <dbReference type="Google" id="ProtNLM"/>
    </source>
</evidence>
<name>A0A1F4TJ35_UNCSA</name>
<dbReference type="InterPro" id="IPR050377">
    <property type="entry name" value="Radical_SAM_PqqE_MftC-like"/>
</dbReference>
<dbReference type="Proteomes" id="UP000177309">
    <property type="component" value="Unassembled WGS sequence"/>
</dbReference>